<feature type="compositionally biased region" description="Low complexity" evidence="1">
    <location>
        <begin position="1"/>
        <end position="16"/>
    </location>
</feature>
<evidence type="ECO:0000256" key="1">
    <source>
        <dbReference type="SAM" id="MobiDB-lite"/>
    </source>
</evidence>
<evidence type="ECO:0000313" key="2">
    <source>
        <dbReference type="EMBL" id="VDO96223.1"/>
    </source>
</evidence>
<feature type="region of interest" description="Disordered" evidence="1">
    <location>
        <begin position="1"/>
        <end position="39"/>
    </location>
</feature>
<dbReference type="WBParaSite" id="SBAD_0000211701-mRNA-1">
    <property type="protein sequence ID" value="SBAD_0000211701-mRNA-1"/>
    <property type="gene ID" value="SBAD_0000211701"/>
</dbReference>
<name>A0A183IEH3_9BILA</name>
<reference evidence="4" key="1">
    <citation type="submission" date="2016-06" db="UniProtKB">
        <authorList>
            <consortium name="WormBaseParasite"/>
        </authorList>
    </citation>
    <scope>IDENTIFICATION</scope>
</reference>
<reference evidence="2 3" key="2">
    <citation type="submission" date="2018-11" db="EMBL/GenBank/DDBJ databases">
        <authorList>
            <consortium name="Pathogen Informatics"/>
        </authorList>
    </citation>
    <scope>NUCLEOTIDE SEQUENCE [LARGE SCALE GENOMIC DNA]</scope>
</reference>
<dbReference type="Proteomes" id="UP000270296">
    <property type="component" value="Unassembled WGS sequence"/>
</dbReference>
<gene>
    <name evidence="2" type="ORF">SBAD_LOCUS2017</name>
</gene>
<dbReference type="EMBL" id="UZAM01007048">
    <property type="protein sequence ID" value="VDO96223.1"/>
    <property type="molecule type" value="Genomic_DNA"/>
</dbReference>
<organism evidence="4">
    <name type="scientific">Soboliphyme baturini</name>
    <dbReference type="NCBI Taxonomy" id="241478"/>
    <lineage>
        <taxon>Eukaryota</taxon>
        <taxon>Metazoa</taxon>
        <taxon>Ecdysozoa</taxon>
        <taxon>Nematoda</taxon>
        <taxon>Enoplea</taxon>
        <taxon>Dorylaimia</taxon>
        <taxon>Dioctophymatida</taxon>
        <taxon>Dioctophymatoidea</taxon>
        <taxon>Soboliphymatidae</taxon>
        <taxon>Soboliphyme</taxon>
    </lineage>
</organism>
<evidence type="ECO:0000313" key="3">
    <source>
        <dbReference type="Proteomes" id="UP000270296"/>
    </source>
</evidence>
<proteinExistence type="predicted"/>
<dbReference type="AlphaFoldDB" id="A0A183IEH3"/>
<keyword evidence="3" id="KW-1185">Reference proteome</keyword>
<protein>
    <submittedName>
        <fullName evidence="4">DUF1534 domain-containing protein</fullName>
    </submittedName>
</protein>
<sequence>MASSALSHAALKHTSLPACRTGRQRRGARSEERGGHAGNAAWLAHYDEASLFLTLRRQQPSGRPALAVEHRLSTES</sequence>
<evidence type="ECO:0000313" key="4">
    <source>
        <dbReference type="WBParaSite" id="SBAD_0000211701-mRNA-1"/>
    </source>
</evidence>
<accession>A0A183IEH3</accession>